<dbReference type="PANTHER" id="PTHR33619">
    <property type="entry name" value="POLYSACCHARIDE EXPORT PROTEIN GFCE-RELATED"/>
    <property type="match status" value="1"/>
</dbReference>
<keyword evidence="10" id="KW-0626">Porin</keyword>
<keyword evidence="7" id="KW-0732">Signal</keyword>
<evidence type="ECO:0000313" key="18">
    <source>
        <dbReference type="Proteomes" id="UP001595526"/>
    </source>
</evidence>
<dbReference type="RefSeq" id="WP_379024157.1">
    <property type="nucleotide sequence ID" value="NZ_JBHRTA010000038.1"/>
</dbReference>
<evidence type="ECO:0000256" key="10">
    <source>
        <dbReference type="ARBA" id="ARBA00023114"/>
    </source>
</evidence>
<keyword evidence="11" id="KW-0472">Membrane</keyword>
<evidence type="ECO:0000256" key="2">
    <source>
        <dbReference type="ARBA" id="ARBA00009450"/>
    </source>
</evidence>
<evidence type="ECO:0000256" key="1">
    <source>
        <dbReference type="ARBA" id="ARBA00004571"/>
    </source>
</evidence>
<evidence type="ECO:0000259" key="16">
    <source>
        <dbReference type="Pfam" id="PF22461"/>
    </source>
</evidence>
<evidence type="ECO:0000256" key="14">
    <source>
        <dbReference type="ARBA" id="ARBA00023288"/>
    </source>
</evidence>
<proteinExistence type="inferred from homology"/>
<comment type="caution">
    <text evidence="17">The sequence shown here is derived from an EMBL/GenBank/DDBJ whole genome shotgun (WGS) entry which is preliminary data.</text>
</comment>
<dbReference type="InterPro" id="IPR003715">
    <property type="entry name" value="Poly_export_N"/>
</dbReference>
<dbReference type="Pfam" id="PF02563">
    <property type="entry name" value="Poly_export"/>
    <property type="match status" value="1"/>
</dbReference>
<evidence type="ECO:0000259" key="15">
    <source>
        <dbReference type="Pfam" id="PF02563"/>
    </source>
</evidence>
<keyword evidence="14" id="KW-0449">Lipoprotein</keyword>
<evidence type="ECO:0000256" key="11">
    <source>
        <dbReference type="ARBA" id="ARBA00023136"/>
    </source>
</evidence>
<keyword evidence="18" id="KW-1185">Reference proteome</keyword>
<name>A0ABV7JLK6_9SPHI</name>
<keyword evidence="12" id="KW-0564">Palmitate</keyword>
<dbReference type="InterPro" id="IPR049712">
    <property type="entry name" value="Poly_export"/>
</dbReference>
<keyword evidence="9" id="KW-0406">Ion transport</keyword>
<evidence type="ECO:0000256" key="12">
    <source>
        <dbReference type="ARBA" id="ARBA00023139"/>
    </source>
</evidence>
<keyword evidence="4" id="KW-1134">Transmembrane beta strand</keyword>
<dbReference type="Pfam" id="PF22461">
    <property type="entry name" value="SLBB_2"/>
    <property type="match status" value="1"/>
</dbReference>
<evidence type="ECO:0000256" key="9">
    <source>
        <dbReference type="ARBA" id="ARBA00023065"/>
    </source>
</evidence>
<sequence>MKHRTKIIILLSYILLGLNACVARKDLVYFDNIPANDPTIKLGDYTEPVVQLDDILHITIQTIDGGLAMVSDQLSGGVVDHATAATTNHNSVPAGYLVDKAGKITMPMLGTFEVAGLTTLEVREMVTKAASKYFKEPTVQVRFANFKITVLGEVARPSTYTVPSERINLLDALGMAGDMTILGDRKNVLLIRDNSGEKQFIRFNLNEYETFTSPYFYLKQNDVIYVEPGRGRVAANNAGTVQFISIALSALSVITLVITRL</sequence>
<gene>
    <name evidence="17" type="ORF">ACFOET_15245</name>
</gene>
<reference evidence="18" key="1">
    <citation type="journal article" date="2019" name="Int. J. Syst. Evol. Microbiol.">
        <title>The Global Catalogue of Microorganisms (GCM) 10K type strain sequencing project: providing services to taxonomists for standard genome sequencing and annotation.</title>
        <authorList>
            <consortium name="The Broad Institute Genomics Platform"/>
            <consortium name="The Broad Institute Genome Sequencing Center for Infectious Disease"/>
            <person name="Wu L."/>
            <person name="Ma J."/>
        </authorList>
    </citation>
    <scope>NUCLEOTIDE SEQUENCE [LARGE SCALE GENOMIC DNA]</scope>
    <source>
        <strain evidence="18">KCTC 52416</strain>
    </source>
</reference>
<evidence type="ECO:0000313" key="17">
    <source>
        <dbReference type="EMBL" id="MFC3198978.1"/>
    </source>
</evidence>
<dbReference type="EMBL" id="JBHRTA010000038">
    <property type="protein sequence ID" value="MFC3198978.1"/>
    <property type="molecule type" value="Genomic_DNA"/>
</dbReference>
<evidence type="ECO:0000256" key="13">
    <source>
        <dbReference type="ARBA" id="ARBA00023237"/>
    </source>
</evidence>
<comment type="similarity">
    <text evidence="2">Belongs to the BexD/CtrA/VexA family.</text>
</comment>
<evidence type="ECO:0000256" key="3">
    <source>
        <dbReference type="ARBA" id="ARBA00022448"/>
    </source>
</evidence>
<keyword evidence="6" id="KW-0812">Transmembrane</keyword>
<keyword evidence="5" id="KW-0762">Sugar transport</keyword>
<organism evidence="17 18">
    <name type="scientific">Parapedobacter deserti</name>
    <dbReference type="NCBI Taxonomy" id="1912957"/>
    <lineage>
        <taxon>Bacteria</taxon>
        <taxon>Pseudomonadati</taxon>
        <taxon>Bacteroidota</taxon>
        <taxon>Sphingobacteriia</taxon>
        <taxon>Sphingobacteriales</taxon>
        <taxon>Sphingobacteriaceae</taxon>
        <taxon>Parapedobacter</taxon>
    </lineage>
</organism>
<keyword evidence="3" id="KW-0813">Transport</keyword>
<dbReference type="Gene3D" id="3.10.560.10">
    <property type="entry name" value="Outer membrane lipoprotein wza domain like"/>
    <property type="match status" value="1"/>
</dbReference>
<evidence type="ECO:0000256" key="5">
    <source>
        <dbReference type="ARBA" id="ARBA00022597"/>
    </source>
</evidence>
<comment type="subcellular location">
    <subcellularLocation>
        <location evidence="1">Cell outer membrane</location>
        <topology evidence="1">Multi-pass membrane protein</topology>
    </subcellularLocation>
</comment>
<dbReference type="Proteomes" id="UP001595526">
    <property type="component" value="Unassembled WGS sequence"/>
</dbReference>
<evidence type="ECO:0000256" key="8">
    <source>
        <dbReference type="ARBA" id="ARBA00023047"/>
    </source>
</evidence>
<keyword evidence="8" id="KW-0625">Polysaccharide transport</keyword>
<feature type="domain" description="Polysaccharide export protein N-terminal" evidence="15">
    <location>
        <begin position="75"/>
        <end position="143"/>
    </location>
</feature>
<protein>
    <submittedName>
        <fullName evidence="17">Polysaccharide biosynthesis/export family protein</fullName>
    </submittedName>
</protein>
<evidence type="ECO:0000256" key="6">
    <source>
        <dbReference type="ARBA" id="ARBA00022692"/>
    </source>
</evidence>
<dbReference type="InterPro" id="IPR054765">
    <property type="entry name" value="SLBB_dom"/>
</dbReference>
<accession>A0ABV7JLK6</accession>
<dbReference type="PANTHER" id="PTHR33619:SF3">
    <property type="entry name" value="POLYSACCHARIDE EXPORT PROTEIN GFCE-RELATED"/>
    <property type="match status" value="1"/>
</dbReference>
<evidence type="ECO:0000256" key="7">
    <source>
        <dbReference type="ARBA" id="ARBA00022729"/>
    </source>
</evidence>
<keyword evidence="13" id="KW-0998">Cell outer membrane</keyword>
<evidence type="ECO:0000256" key="4">
    <source>
        <dbReference type="ARBA" id="ARBA00022452"/>
    </source>
</evidence>
<feature type="domain" description="SLBB" evidence="16">
    <location>
        <begin position="147"/>
        <end position="226"/>
    </location>
</feature>